<organism evidence="6 7">
    <name type="scientific">Sanghuangporus baumii</name>
    <name type="common">Phellinus baumii</name>
    <dbReference type="NCBI Taxonomy" id="108892"/>
    <lineage>
        <taxon>Eukaryota</taxon>
        <taxon>Fungi</taxon>
        <taxon>Dikarya</taxon>
        <taxon>Basidiomycota</taxon>
        <taxon>Agaricomycotina</taxon>
        <taxon>Agaricomycetes</taxon>
        <taxon>Hymenochaetales</taxon>
        <taxon>Hymenochaetaceae</taxon>
        <taxon>Sanghuangporus</taxon>
    </lineage>
</organism>
<evidence type="ECO:0000313" key="7">
    <source>
        <dbReference type="Proteomes" id="UP000757232"/>
    </source>
</evidence>
<feature type="domain" description="Acyl-CoA thioesterase-like C-terminal" evidence="5">
    <location>
        <begin position="508"/>
        <end position="619"/>
    </location>
</feature>
<evidence type="ECO:0000313" key="6">
    <source>
        <dbReference type="EMBL" id="OCB90101.1"/>
    </source>
</evidence>
<evidence type="ECO:0000259" key="3">
    <source>
        <dbReference type="Pfam" id="PF07859"/>
    </source>
</evidence>
<dbReference type="Proteomes" id="UP000757232">
    <property type="component" value="Unassembled WGS sequence"/>
</dbReference>
<dbReference type="OrthoDB" id="408631at2759"/>
<dbReference type="PANTHER" id="PTHR11066">
    <property type="entry name" value="ACYL-COA THIOESTERASE"/>
    <property type="match status" value="1"/>
</dbReference>
<comment type="caution">
    <text evidence="6">The sequence shown here is derived from an EMBL/GenBank/DDBJ whole genome shotgun (WGS) entry which is preliminary data.</text>
</comment>
<comment type="similarity">
    <text evidence="1">Belongs to the C/M/P thioester hydrolase family.</text>
</comment>
<dbReference type="GO" id="GO:0005782">
    <property type="term" value="C:peroxisomal matrix"/>
    <property type="evidence" value="ECO:0007669"/>
    <property type="project" value="UniProtKB-SubCell"/>
</dbReference>
<dbReference type="InterPro" id="IPR029069">
    <property type="entry name" value="HotDog_dom_sf"/>
</dbReference>
<evidence type="ECO:0000256" key="1">
    <source>
        <dbReference type="ARBA" id="ARBA00006538"/>
    </source>
</evidence>
<dbReference type="InterPro" id="IPR029058">
    <property type="entry name" value="AB_hydrolase_fold"/>
</dbReference>
<evidence type="ECO:0000259" key="4">
    <source>
        <dbReference type="Pfam" id="PF13622"/>
    </source>
</evidence>
<protein>
    <submittedName>
        <fullName evidence="6">Thioesterase/thiol ester dehydrase-isomerase</fullName>
    </submittedName>
</protein>
<dbReference type="InterPro" id="IPR003703">
    <property type="entry name" value="Acyl_CoA_thio"/>
</dbReference>
<dbReference type="InterPro" id="IPR049450">
    <property type="entry name" value="ACOT8-like_C"/>
</dbReference>
<dbReference type="InterPro" id="IPR049449">
    <property type="entry name" value="TesB_ACOT8-like_N"/>
</dbReference>
<dbReference type="Gene3D" id="2.40.160.210">
    <property type="entry name" value="Acyl-CoA thioesterase, double hotdog domain"/>
    <property type="match status" value="1"/>
</dbReference>
<dbReference type="EMBL" id="LNZH02000141">
    <property type="protein sequence ID" value="OCB90101.1"/>
    <property type="molecule type" value="Genomic_DNA"/>
</dbReference>
<dbReference type="Pfam" id="PF07859">
    <property type="entry name" value="Abhydrolase_3"/>
    <property type="match status" value="1"/>
</dbReference>
<keyword evidence="7" id="KW-1185">Reference proteome</keyword>
<gene>
    <name evidence="6" type="ORF">A7U60_g2659</name>
</gene>
<dbReference type="GO" id="GO:0047617">
    <property type="term" value="F:fatty acyl-CoA hydrolase activity"/>
    <property type="evidence" value="ECO:0007669"/>
    <property type="project" value="InterPro"/>
</dbReference>
<dbReference type="InterPro" id="IPR042171">
    <property type="entry name" value="Acyl-CoA_hotdog"/>
</dbReference>
<name>A0A9Q5I1S1_SANBA</name>
<dbReference type="AlphaFoldDB" id="A0A9Q5I1S1"/>
<dbReference type="PANTHER" id="PTHR11066:SF34">
    <property type="entry name" value="ACYL-COENZYME A THIOESTERASE 8"/>
    <property type="match status" value="1"/>
</dbReference>
<dbReference type="InterPro" id="IPR013094">
    <property type="entry name" value="AB_hydrolase_3"/>
</dbReference>
<dbReference type="SUPFAM" id="SSF53474">
    <property type="entry name" value="alpha/beta-Hydrolases"/>
    <property type="match status" value="1"/>
</dbReference>
<evidence type="ECO:0000259" key="5">
    <source>
        <dbReference type="Pfam" id="PF20789"/>
    </source>
</evidence>
<accession>A0A9Q5I1S1</accession>
<sequence length="636" mass="70830">MTTLIHPLHPEIIPRLDPEYAAYYNANIASQPGIHEIPWDPAIRKNPPIAGASEPLKVGLVKDIRLSKFFVRVFWPEDPSDAPEGGWPVFLFFHGGGWTLGNIDTENHFCTTICLKAQCVVVAVDYRLGPENPYPAAVEDAEEAFRWVLERGPLELKVNISKVAVGGSSSGSNLAAIITHKAALSNPPIPLTFQLLVVPVADNSASESGSYASWEENKNTPSLTPAKMLWFRNNYTPNPEDWKKWDNSPMFAPEESFKRVPDAWVAVAELDILRDEGIAYAEKIKNAGHNVEVKVYKGSPHPIMAMDTSSLYPLRDTDAMADANTSDQVEHGHISTSLDVEQLDTDLFRSKSLWLPVRSRGVFGGQVISQALVSATNCVDPVYGLHCYFLLSASPALPILYYVDRLRDGRSYSTRFVKAVQKGNTVFILMCSFHKPEPEHPFHQWDVPSIIPKPNEVEIDYDFYRRMRNLDTTSDRAKEILDHILHERRKSPIECTIQIEREAGDGTIMFMHYMRARSIPKYEPAYQKCILGYMSDVAFIGVGARTLGLRTFGEGSNALSMSSSLDHSIFFYSDDFDCSDWILYVIKSPRTGSGRGVVQGQMYAVDGTLVAITTQEGVIRSGIAGPEGLQATKPKL</sequence>
<dbReference type="CDD" id="cd03444">
    <property type="entry name" value="Thioesterase_II_repeat1"/>
    <property type="match status" value="1"/>
</dbReference>
<dbReference type="Pfam" id="PF20789">
    <property type="entry name" value="4HBT_3C"/>
    <property type="match status" value="1"/>
</dbReference>
<dbReference type="GO" id="GO:0009062">
    <property type="term" value="P:fatty acid catabolic process"/>
    <property type="evidence" value="ECO:0007669"/>
    <property type="project" value="TreeGrafter"/>
</dbReference>
<dbReference type="Gene3D" id="3.40.50.1820">
    <property type="entry name" value="alpha/beta hydrolase"/>
    <property type="match status" value="1"/>
</dbReference>
<feature type="domain" description="Alpha/beta hydrolase fold-3" evidence="3">
    <location>
        <begin position="91"/>
        <end position="303"/>
    </location>
</feature>
<dbReference type="SUPFAM" id="SSF54637">
    <property type="entry name" value="Thioesterase/thiol ester dehydrase-isomerase"/>
    <property type="match status" value="2"/>
</dbReference>
<proteinExistence type="inferred from homology"/>
<dbReference type="GO" id="GO:0006637">
    <property type="term" value="P:acyl-CoA metabolic process"/>
    <property type="evidence" value="ECO:0007669"/>
    <property type="project" value="InterPro"/>
</dbReference>
<reference evidence="6" key="1">
    <citation type="submission" date="2016-06" db="EMBL/GenBank/DDBJ databases">
        <title>Draft Genome sequence of the fungus Inonotus baumii.</title>
        <authorList>
            <person name="Zhu H."/>
            <person name="Lin W."/>
        </authorList>
    </citation>
    <scope>NUCLEOTIDE SEQUENCE</scope>
    <source>
        <strain evidence="6">821</strain>
    </source>
</reference>
<evidence type="ECO:0000256" key="2">
    <source>
        <dbReference type="ARBA" id="ARBA00022801"/>
    </source>
</evidence>
<keyword evidence="2" id="KW-0378">Hydrolase</keyword>
<feature type="domain" description="Acyl-CoA thioesterase-like N-terminal HotDog" evidence="4">
    <location>
        <begin position="359"/>
        <end position="434"/>
    </location>
</feature>
<dbReference type="Pfam" id="PF13622">
    <property type="entry name" value="4HBT_3"/>
    <property type="match status" value="1"/>
</dbReference>
<dbReference type="CDD" id="cd03445">
    <property type="entry name" value="Thioesterase_II_repeat2"/>
    <property type="match status" value="1"/>
</dbReference>